<gene>
    <name evidence="2" type="ORF">H0E82_04675</name>
</gene>
<protein>
    <submittedName>
        <fullName evidence="2">Uncharacterized protein</fullName>
    </submittedName>
</protein>
<proteinExistence type="predicted"/>
<name>A0A7Z0TXQ9_9GAMM</name>
<evidence type="ECO:0000313" key="2">
    <source>
        <dbReference type="EMBL" id="NYZ62060.1"/>
    </source>
</evidence>
<feature type="region of interest" description="Disordered" evidence="1">
    <location>
        <begin position="1"/>
        <end position="48"/>
    </location>
</feature>
<feature type="region of interest" description="Disordered" evidence="1">
    <location>
        <begin position="157"/>
        <end position="176"/>
    </location>
</feature>
<dbReference type="RefSeq" id="WP_180544276.1">
    <property type="nucleotide sequence ID" value="NZ_JACCJZ010000010.1"/>
</dbReference>
<feature type="region of interest" description="Disordered" evidence="1">
    <location>
        <begin position="68"/>
        <end position="134"/>
    </location>
</feature>
<feature type="compositionally biased region" description="Basic and acidic residues" evidence="1">
    <location>
        <begin position="101"/>
        <end position="112"/>
    </location>
</feature>
<sequence length="176" mass="18115">MSITGNAVRSPSAACRAGGAVERARTVPVRGGPRGRRASTPSGLEGPARSLVGGWLFGAGTAARASSACECAGRDDARPGNPRNVPRDLGSRAMRARHRPRAPDIHSADQRRTHAAPSGHLHDRQPGMHVTDSAHAAVPRAPCIGPGVIARGAASCGRVATPDTGGPRMTGRRRPP</sequence>
<evidence type="ECO:0000313" key="3">
    <source>
        <dbReference type="Proteomes" id="UP000589896"/>
    </source>
</evidence>
<evidence type="ECO:0000256" key="1">
    <source>
        <dbReference type="SAM" id="MobiDB-lite"/>
    </source>
</evidence>
<dbReference type="AlphaFoldDB" id="A0A7Z0TXQ9"/>
<organism evidence="2 3">
    <name type="scientific">Luteimonas deserti</name>
    <dbReference type="NCBI Taxonomy" id="2752306"/>
    <lineage>
        <taxon>Bacteria</taxon>
        <taxon>Pseudomonadati</taxon>
        <taxon>Pseudomonadota</taxon>
        <taxon>Gammaproteobacteria</taxon>
        <taxon>Lysobacterales</taxon>
        <taxon>Lysobacteraceae</taxon>
        <taxon>Luteimonas</taxon>
    </lineage>
</organism>
<dbReference type="EMBL" id="JACCJZ010000010">
    <property type="protein sequence ID" value="NYZ62060.1"/>
    <property type="molecule type" value="Genomic_DNA"/>
</dbReference>
<dbReference type="Proteomes" id="UP000589896">
    <property type="component" value="Unassembled WGS sequence"/>
</dbReference>
<reference evidence="2 3" key="1">
    <citation type="submission" date="2020-07" db="EMBL/GenBank/DDBJ databases">
        <title>isolation of Luteimonas sp. SJ-16.</title>
        <authorList>
            <person name="Huang X.-X."/>
            <person name="Xu L."/>
            <person name="Sun J.-Q."/>
        </authorList>
    </citation>
    <scope>NUCLEOTIDE SEQUENCE [LARGE SCALE GENOMIC DNA]</scope>
    <source>
        <strain evidence="2 3">SJ-16</strain>
    </source>
</reference>
<keyword evidence="3" id="KW-1185">Reference proteome</keyword>
<accession>A0A7Z0TXQ9</accession>
<comment type="caution">
    <text evidence="2">The sequence shown here is derived from an EMBL/GenBank/DDBJ whole genome shotgun (WGS) entry which is preliminary data.</text>
</comment>